<keyword evidence="1" id="KW-0479">Metal-binding</keyword>
<feature type="binding site" evidence="1">
    <location>
        <position position="125"/>
    </location>
    <ligand>
        <name>Mg(2+)</name>
        <dbReference type="ChEBI" id="CHEBI:18420"/>
    </ligand>
</feature>
<keyword evidence="1" id="KW-0460">Magnesium</keyword>
<proteinExistence type="predicted"/>
<dbReference type="OrthoDB" id="1476984at2759"/>
<feature type="binding site" evidence="1">
    <location>
        <position position="124"/>
    </location>
    <ligand>
        <name>Mg(2+)</name>
        <dbReference type="ChEBI" id="CHEBI:18420"/>
    </ligand>
</feature>
<dbReference type="CDD" id="cd16841">
    <property type="entry name" value="RraA_family"/>
    <property type="match status" value="1"/>
</dbReference>
<dbReference type="GO" id="GO:0008948">
    <property type="term" value="F:oxaloacetate decarboxylase activity"/>
    <property type="evidence" value="ECO:0007669"/>
    <property type="project" value="TreeGrafter"/>
</dbReference>
<dbReference type="GO" id="GO:0032259">
    <property type="term" value="P:methylation"/>
    <property type="evidence" value="ECO:0007669"/>
    <property type="project" value="UniProtKB-KW"/>
</dbReference>
<evidence type="ECO:0000256" key="1">
    <source>
        <dbReference type="PIRSR" id="PIRSR605493-1"/>
    </source>
</evidence>
<evidence type="ECO:0000313" key="3">
    <source>
        <dbReference type="Proteomes" id="UP000193218"/>
    </source>
</evidence>
<dbReference type="InParanoid" id="A0A1Y1UFJ8"/>
<dbReference type="InterPro" id="IPR005493">
    <property type="entry name" value="RraA/RraA-like"/>
</dbReference>
<dbReference type="GO" id="GO:0047443">
    <property type="term" value="F:4-hydroxy-4-methyl-2-oxoglutarate aldolase activity"/>
    <property type="evidence" value="ECO:0007669"/>
    <property type="project" value="TreeGrafter"/>
</dbReference>
<gene>
    <name evidence="2" type="ORF">BD324DRAFT_580035</name>
</gene>
<keyword evidence="2" id="KW-0489">Methyltransferase</keyword>
<keyword evidence="2" id="KW-0808">Transferase</keyword>
<organism evidence="2 3">
    <name type="scientific">Kockovaella imperatae</name>
    <dbReference type="NCBI Taxonomy" id="4999"/>
    <lineage>
        <taxon>Eukaryota</taxon>
        <taxon>Fungi</taxon>
        <taxon>Dikarya</taxon>
        <taxon>Basidiomycota</taxon>
        <taxon>Agaricomycotina</taxon>
        <taxon>Tremellomycetes</taxon>
        <taxon>Tremellales</taxon>
        <taxon>Cuniculitremaceae</taxon>
        <taxon>Kockovaella</taxon>
    </lineage>
</organism>
<dbReference type="PANTHER" id="PTHR33254:SF4">
    <property type="entry name" value="4-HYDROXY-4-METHYL-2-OXOGLUTARATE ALDOLASE 3-RELATED"/>
    <property type="match status" value="1"/>
</dbReference>
<dbReference type="InterPro" id="IPR036704">
    <property type="entry name" value="RraA/RraA-like_sf"/>
</dbReference>
<dbReference type="RefSeq" id="XP_021870838.1">
    <property type="nucleotide sequence ID" value="XM_022013422.1"/>
</dbReference>
<keyword evidence="3" id="KW-1185">Reference proteome</keyword>
<name>A0A1Y1UFJ8_9TREE</name>
<dbReference type="PANTHER" id="PTHR33254">
    <property type="entry name" value="4-HYDROXY-4-METHYL-2-OXOGLUTARATE ALDOLASE 3-RELATED"/>
    <property type="match status" value="1"/>
</dbReference>
<dbReference type="GO" id="GO:0008168">
    <property type="term" value="F:methyltransferase activity"/>
    <property type="evidence" value="ECO:0007669"/>
    <property type="project" value="UniProtKB-KW"/>
</dbReference>
<dbReference type="EMBL" id="NBSH01000007">
    <property type="protein sequence ID" value="ORX36769.1"/>
    <property type="molecule type" value="Genomic_DNA"/>
</dbReference>
<dbReference type="GO" id="GO:0046872">
    <property type="term" value="F:metal ion binding"/>
    <property type="evidence" value="ECO:0007669"/>
    <property type="project" value="UniProtKB-KW"/>
</dbReference>
<dbReference type="AlphaFoldDB" id="A0A1Y1UFJ8"/>
<dbReference type="GeneID" id="33555230"/>
<sequence>TLVMGVSPELLHEIEKLSSCDISDALVALGQELGGLIVDVKMFSPEMERGTHKIVGPAFTVRMTYADDPSPERPDKHFLDACPPGHIMLIQAPPGSVNSCWGGNLSLSAHSRKVLGTVVDGGTRDLLEHRELGYPVFARFHSTLPQSTFTRPARLSCPLTFQPAQSSHPFKPTPSTTVNPGDILVCDVDGCVAIPSDMISQVIDEAKKKRMQDQMLRYELSKGREWEKAQERVKARLRSGQL</sequence>
<dbReference type="Gene3D" id="3.50.30.40">
    <property type="entry name" value="Ribonuclease E inhibitor RraA/RraA-like"/>
    <property type="match status" value="1"/>
</dbReference>
<comment type="cofactor">
    <cofactor evidence="1">
        <name>Mg(2+)</name>
        <dbReference type="ChEBI" id="CHEBI:18420"/>
    </cofactor>
</comment>
<dbReference type="STRING" id="4999.A0A1Y1UFJ8"/>
<comment type="caution">
    <text evidence="2">The sequence shown here is derived from an EMBL/GenBank/DDBJ whole genome shotgun (WGS) entry which is preliminary data.</text>
</comment>
<evidence type="ECO:0000313" key="2">
    <source>
        <dbReference type="EMBL" id="ORX36769.1"/>
    </source>
</evidence>
<dbReference type="Proteomes" id="UP000193218">
    <property type="component" value="Unassembled WGS sequence"/>
</dbReference>
<accession>A0A1Y1UFJ8</accession>
<dbReference type="Pfam" id="PF03737">
    <property type="entry name" value="RraA-like"/>
    <property type="match status" value="1"/>
</dbReference>
<feature type="binding site" evidence="1">
    <location>
        <begin position="102"/>
        <end position="105"/>
    </location>
    <ligand>
        <name>substrate</name>
    </ligand>
</feature>
<reference evidence="2 3" key="1">
    <citation type="submission" date="2017-03" db="EMBL/GenBank/DDBJ databases">
        <title>Widespread Adenine N6-methylation of Active Genes in Fungi.</title>
        <authorList>
            <consortium name="DOE Joint Genome Institute"/>
            <person name="Mondo S.J."/>
            <person name="Dannebaum R.O."/>
            <person name="Kuo R.C."/>
            <person name="Louie K.B."/>
            <person name="Bewick A.J."/>
            <person name="Labutti K."/>
            <person name="Haridas S."/>
            <person name="Kuo A."/>
            <person name="Salamov A."/>
            <person name="Ahrendt S.R."/>
            <person name="Lau R."/>
            <person name="Bowen B.P."/>
            <person name="Lipzen A."/>
            <person name="Sullivan W."/>
            <person name="Andreopoulos W.B."/>
            <person name="Clum A."/>
            <person name="Lindquist E."/>
            <person name="Daum C."/>
            <person name="Northen T.R."/>
            <person name="Ramamoorthy G."/>
            <person name="Schmitz R.J."/>
            <person name="Gryganskyi A."/>
            <person name="Culley D."/>
            <person name="Magnuson J."/>
            <person name="James T.Y."/>
            <person name="O'Malley M.A."/>
            <person name="Stajich J.E."/>
            <person name="Spatafora J.W."/>
            <person name="Visel A."/>
            <person name="Grigoriev I.V."/>
        </authorList>
    </citation>
    <scope>NUCLEOTIDE SEQUENCE [LARGE SCALE GENOMIC DNA]</scope>
    <source>
        <strain evidence="2 3">NRRL Y-17943</strain>
    </source>
</reference>
<dbReference type="SUPFAM" id="SSF89562">
    <property type="entry name" value="RraA-like"/>
    <property type="match status" value="1"/>
</dbReference>
<feature type="non-terminal residue" evidence="2">
    <location>
        <position position="1"/>
    </location>
</feature>
<protein>
    <submittedName>
        <fullName evidence="2">Ribonuclease E inhibitor RraA/Dimethylmenaquinone methyltransferase</fullName>
    </submittedName>
</protein>